<organism evidence="1 2">
    <name type="scientific">Patellaria atrata CBS 101060</name>
    <dbReference type="NCBI Taxonomy" id="1346257"/>
    <lineage>
        <taxon>Eukaryota</taxon>
        <taxon>Fungi</taxon>
        <taxon>Dikarya</taxon>
        <taxon>Ascomycota</taxon>
        <taxon>Pezizomycotina</taxon>
        <taxon>Dothideomycetes</taxon>
        <taxon>Dothideomycetes incertae sedis</taxon>
        <taxon>Patellariales</taxon>
        <taxon>Patellariaceae</taxon>
        <taxon>Patellaria</taxon>
    </lineage>
</organism>
<comment type="caution">
    <text evidence="1">The sequence shown here is derived from an EMBL/GenBank/DDBJ whole genome shotgun (WGS) entry which is preliminary data.</text>
</comment>
<gene>
    <name evidence="1" type="ORF">M501DRAFT_993801</name>
</gene>
<dbReference type="EMBL" id="MU006089">
    <property type="protein sequence ID" value="KAF2842995.1"/>
    <property type="molecule type" value="Genomic_DNA"/>
</dbReference>
<evidence type="ECO:0000313" key="2">
    <source>
        <dbReference type="Proteomes" id="UP000799429"/>
    </source>
</evidence>
<accession>A0A9P4SI74</accession>
<proteinExistence type="predicted"/>
<sequence length="130" mass="14666">MQPILQYTWVCNASRRGRLEATLHLNTVQKLFFCTEVRQLPCRHFAQAQSRLPSIVKTTVLYFTEFNPGAPSTKTSILELEETRTSIYAPCPPLTNSSKPNISHRVNSSTLHSFSSFCPPVSQSTYLTSK</sequence>
<keyword evidence="2" id="KW-1185">Reference proteome</keyword>
<name>A0A9P4SI74_9PEZI</name>
<evidence type="ECO:0000313" key="1">
    <source>
        <dbReference type="EMBL" id="KAF2842995.1"/>
    </source>
</evidence>
<protein>
    <submittedName>
        <fullName evidence="1">Uncharacterized protein</fullName>
    </submittedName>
</protein>
<dbReference type="Proteomes" id="UP000799429">
    <property type="component" value="Unassembled WGS sequence"/>
</dbReference>
<reference evidence="1" key="1">
    <citation type="journal article" date="2020" name="Stud. Mycol.">
        <title>101 Dothideomycetes genomes: a test case for predicting lifestyles and emergence of pathogens.</title>
        <authorList>
            <person name="Haridas S."/>
            <person name="Albert R."/>
            <person name="Binder M."/>
            <person name="Bloem J."/>
            <person name="Labutti K."/>
            <person name="Salamov A."/>
            <person name="Andreopoulos B."/>
            <person name="Baker S."/>
            <person name="Barry K."/>
            <person name="Bills G."/>
            <person name="Bluhm B."/>
            <person name="Cannon C."/>
            <person name="Castanera R."/>
            <person name="Culley D."/>
            <person name="Daum C."/>
            <person name="Ezra D."/>
            <person name="Gonzalez J."/>
            <person name="Henrissat B."/>
            <person name="Kuo A."/>
            <person name="Liang C."/>
            <person name="Lipzen A."/>
            <person name="Lutzoni F."/>
            <person name="Magnuson J."/>
            <person name="Mondo S."/>
            <person name="Nolan M."/>
            <person name="Ohm R."/>
            <person name="Pangilinan J."/>
            <person name="Park H.-J."/>
            <person name="Ramirez L."/>
            <person name="Alfaro M."/>
            <person name="Sun H."/>
            <person name="Tritt A."/>
            <person name="Yoshinaga Y."/>
            <person name="Zwiers L.-H."/>
            <person name="Turgeon B."/>
            <person name="Goodwin S."/>
            <person name="Spatafora J."/>
            <person name="Crous P."/>
            <person name="Grigoriev I."/>
        </authorList>
    </citation>
    <scope>NUCLEOTIDE SEQUENCE</scope>
    <source>
        <strain evidence="1">CBS 101060</strain>
    </source>
</reference>
<dbReference type="AlphaFoldDB" id="A0A9P4SI74"/>